<dbReference type="InterPro" id="IPR050523">
    <property type="entry name" value="AKR_Detox_Biosynth"/>
</dbReference>
<organism evidence="3 4">
    <name type="scientific">Pantoea cypripedii</name>
    <name type="common">Pectobacterium cypripedii</name>
    <name type="synonym">Erwinia cypripedii</name>
    <dbReference type="NCBI Taxonomy" id="55209"/>
    <lineage>
        <taxon>Bacteria</taxon>
        <taxon>Pseudomonadati</taxon>
        <taxon>Pseudomonadota</taxon>
        <taxon>Gammaproteobacteria</taxon>
        <taxon>Enterobacterales</taxon>
        <taxon>Erwiniaceae</taxon>
        <taxon>Pantoea</taxon>
    </lineage>
</organism>
<accession>A0A1X1EKR6</accession>
<dbReference type="PANTHER" id="PTHR43364:SF5">
    <property type="entry name" value="REDUCTASE"/>
    <property type="match status" value="1"/>
</dbReference>
<keyword evidence="1" id="KW-0560">Oxidoreductase</keyword>
<dbReference type="OrthoDB" id="9772407at2"/>
<dbReference type="PANTHER" id="PTHR43364">
    <property type="entry name" value="NADH-SPECIFIC METHYLGLYOXAL REDUCTASE-RELATED"/>
    <property type="match status" value="1"/>
</dbReference>
<evidence type="ECO:0000256" key="1">
    <source>
        <dbReference type="ARBA" id="ARBA00023002"/>
    </source>
</evidence>
<name>A0A1X1EKR6_PANCY</name>
<dbReference type="Pfam" id="PF00248">
    <property type="entry name" value="Aldo_ket_red"/>
    <property type="match status" value="1"/>
</dbReference>
<dbReference type="InterPro" id="IPR036812">
    <property type="entry name" value="NAD(P)_OxRdtase_dom_sf"/>
</dbReference>
<dbReference type="STRING" id="55209.HA50_23095"/>
<comment type="caution">
    <text evidence="3">The sequence shown here is derived from an EMBL/GenBank/DDBJ whole genome shotgun (WGS) entry which is preliminary data.</text>
</comment>
<evidence type="ECO:0000313" key="3">
    <source>
        <dbReference type="EMBL" id="ORM89511.1"/>
    </source>
</evidence>
<protein>
    <submittedName>
        <fullName evidence="3">Oxidoreductase</fullName>
    </submittedName>
</protein>
<gene>
    <name evidence="3" type="ORF">HA50_23095</name>
</gene>
<dbReference type="GO" id="GO:0016491">
    <property type="term" value="F:oxidoreductase activity"/>
    <property type="evidence" value="ECO:0007669"/>
    <property type="project" value="UniProtKB-KW"/>
</dbReference>
<keyword evidence="4" id="KW-1185">Reference proteome</keyword>
<dbReference type="AlphaFoldDB" id="A0A1X1EKR6"/>
<feature type="domain" description="NADP-dependent oxidoreductase" evidence="2">
    <location>
        <begin position="15"/>
        <end position="315"/>
    </location>
</feature>
<proteinExistence type="predicted"/>
<dbReference type="CDD" id="cd19087">
    <property type="entry name" value="AKR_AKR12A1_B1_C1"/>
    <property type="match status" value="1"/>
</dbReference>
<dbReference type="Gene3D" id="3.20.20.100">
    <property type="entry name" value="NADP-dependent oxidoreductase domain"/>
    <property type="match status" value="1"/>
</dbReference>
<evidence type="ECO:0000313" key="4">
    <source>
        <dbReference type="Proteomes" id="UP000193749"/>
    </source>
</evidence>
<reference evidence="3 4" key="1">
    <citation type="journal article" date="2017" name="Antonie Van Leeuwenhoek">
        <title>Phylogenomic resolution of the bacterial genus Pantoea and its relationship with Erwinia and Tatumella.</title>
        <authorList>
            <person name="Palmer M."/>
            <person name="Steenkamp E.T."/>
            <person name="Coetzee M.P."/>
            <person name="Chan W.Y."/>
            <person name="van Zyl E."/>
            <person name="De Maayer P."/>
            <person name="Coutinho T.A."/>
            <person name="Blom J."/>
            <person name="Smits T.H."/>
            <person name="Duffy B."/>
            <person name="Venter S.N."/>
        </authorList>
    </citation>
    <scope>NUCLEOTIDE SEQUENCE [LARGE SCALE GENOMIC DNA]</scope>
    <source>
        <strain evidence="3 4">LMG 2657</strain>
    </source>
</reference>
<dbReference type="SUPFAM" id="SSF51430">
    <property type="entry name" value="NAD(P)-linked oxidoreductase"/>
    <property type="match status" value="1"/>
</dbReference>
<dbReference type="RefSeq" id="WP_084879229.1">
    <property type="nucleotide sequence ID" value="NZ_JAGGMY010000002.1"/>
</dbReference>
<sequence length="328" mass="36564">MQYTHLGRSGLKVSRLCLGTMNFGDATDEPTSFDIMDAAIDAGINFFDSADVYGGPQSPDMVKGYGLSEEIIGRWLARSGKRNRIVLATKVYQPMETGPNDKFLSAYHIRRACDESLRRLKTDHIDLYQMHHIDRSTPWEEIWQAMEQLIREGKITYVGSSNFAGWHIATAQCSALSRHLLGLSSEQSLYNLAQRSIELEVIPAIRHFGLGLIPWSPLGGGLLGGVLQKTREGRRASPAMEKKIARFREQLEAWETLCCDLSERPSDVALAWLLHNSAVTAPIVGPRIPEQLTQSLRALDISLSEDTLRCLDEIWPGPGGQAPEAYAW</sequence>
<dbReference type="InterPro" id="IPR023210">
    <property type="entry name" value="NADP_OxRdtase_dom"/>
</dbReference>
<evidence type="ECO:0000259" key="2">
    <source>
        <dbReference type="Pfam" id="PF00248"/>
    </source>
</evidence>
<dbReference type="Proteomes" id="UP000193749">
    <property type="component" value="Unassembled WGS sequence"/>
</dbReference>
<dbReference type="FunFam" id="3.20.20.100:FF:000004">
    <property type="entry name" value="Oxidoreductase, aldo/keto reductase"/>
    <property type="match status" value="1"/>
</dbReference>
<dbReference type="GO" id="GO:0005829">
    <property type="term" value="C:cytosol"/>
    <property type="evidence" value="ECO:0007669"/>
    <property type="project" value="TreeGrafter"/>
</dbReference>
<dbReference type="EMBL" id="MLJI01000002">
    <property type="protein sequence ID" value="ORM89511.1"/>
    <property type="molecule type" value="Genomic_DNA"/>
</dbReference>